<feature type="region of interest" description="Disordered" evidence="1">
    <location>
        <begin position="48"/>
        <end position="73"/>
    </location>
</feature>
<reference evidence="2 3" key="1">
    <citation type="submission" date="2021-02" db="EMBL/GenBank/DDBJ databases">
        <authorList>
            <person name="Han P."/>
        </authorList>
    </citation>
    <scope>NUCLEOTIDE SEQUENCE [LARGE SCALE GENOMIC DNA]</scope>
    <source>
        <strain evidence="2">Candidatus Nitrospira sp. ZN2</strain>
    </source>
</reference>
<accession>A0ABM8S568</accession>
<dbReference type="EMBL" id="CAJNBJ010000018">
    <property type="protein sequence ID" value="CAE6789590.1"/>
    <property type="molecule type" value="Genomic_DNA"/>
</dbReference>
<evidence type="ECO:0000313" key="2">
    <source>
        <dbReference type="EMBL" id="CAE6789590.1"/>
    </source>
</evidence>
<organism evidence="2 3">
    <name type="scientific">Nitrospira defluvii</name>
    <dbReference type="NCBI Taxonomy" id="330214"/>
    <lineage>
        <taxon>Bacteria</taxon>
        <taxon>Pseudomonadati</taxon>
        <taxon>Nitrospirota</taxon>
        <taxon>Nitrospiria</taxon>
        <taxon>Nitrospirales</taxon>
        <taxon>Nitrospiraceae</taxon>
        <taxon>Nitrospira</taxon>
    </lineage>
</organism>
<protein>
    <submittedName>
        <fullName evidence="2">Uncharacterized protein</fullName>
    </submittedName>
</protein>
<sequence length="73" mass="8064">MRCNIRESSTALIFPCMPTARTSLQPFSPGRIDLVVQITRDTVKRGFKDGARPETRTRRGISGPTHIQLAGPV</sequence>
<feature type="compositionally biased region" description="Basic and acidic residues" evidence="1">
    <location>
        <begin position="48"/>
        <end position="57"/>
    </location>
</feature>
<evidence type="ECO:0000313" key="3">
    <source>
        <dbReference type="Proteomes" id="UP000675880"/>
    </source>
</evidence>
<comment type="caution">
    <text evidence="2">The sequence shown here is derived from an EMBL/GenBank/DDBJ whole genome shotgun (WGS) entry which is preliminary data.</text>
</comment>
<gene>
    <name evidence="2" type="ORF">NSPZN2_50279</name>
</gene>
<proteinExistence type="predicted"/>
<evidence type="ECO:0000256" key="1">
    <source>
        <dbReference type="SAM" id="MobiDB-lite"/>
    </source>
</evidence>
<name>A0ABM8S568_9BACT</name>
<keyword evidence="3" id="KW-1185">Reference proteome</keyword>
<dbReference type="Proteomes" id="UP000675880">
    <property type="component" value="Unassembled WGS sequence"/>
</dbReference>